<evidence type="ECO:0000259" key="2">
    <source>
        <dbReference type="SMART" id="SM00151"/>
    </source>
</evidence>
<name>A0A803MH87_CHEQI</name>
<dbReference type="SUPFAM" id="SSF52540">
    <property type="entry name" value="P-loop containing nucleoside triphosphate hydrolases"/>
    <property type="match status" value="1"/>
</dbReference>
<dbReference type="InterPro" id="IPR002182">
    <property type="entry name" value="NB-ARC"/>
</dbReference>
<organism evidence="3 4">
    <name type="scientific">Chenopodium quinoa</name>
    <name type="common">Quinoa</name>
    <dbReference type="NCBI Taxonomy" id="63459"/>
    <lineage>
        <taxon>Eukaryota</taxon>
        <taxon>Viridiplantae</taxon>
        <taxon>Streptophyta</taxon>
        <taxon>Embryophyta</taxon>
        <taxon>Tracheophyta</taxon>
        <taxon>Spermatophyta</taxon>
        <taxon>Magnoliopsida</taxon>
        <taxon>eudicotyledons</taxon>
        <taxon>Gunneridae</taxon>
        <taxon>Pentapetalae</taxon>
        <taxon>Caryophyllales</taxon>
        <taxon>Chenopodiaceae</taxon>
        <taxon>Chenopodioideae</taxon>
        <taxon>Atripliceae</taxon>
        <taxon>Chenopodium</taxon>
    </lineage>
</organism>
<protein>
    <recommendedName>
        <fullName evidence="2">SWIB domain-containing protein</fullName>
    </recommendedName>
</protein>
<evidence type="ECO:0000313" key="3">
    <source>
        <dbReference type="EnsemblPlants" id="AUR62029339-RA:cds"/>
    </source>
</evidence>
<accession>A0A803MH87</accession>
<dbReference type="OMA" id="IKVTFCG"/>
<keyword evidence="1" id="KW-0611">Plant defense</keyword>
<reference evidence="3" key="1">
    <citation type="journal article" date="2017" name="Nature">
        <title>The genome of Chenopodium quinoa.</title>
        <authorList>
            <person name="Jarvis D.E."/>
            <person name="Ho Y.S."/>
            <person name="Lightfoot D.J."/>
            <person name="Schmoeckel S.M."/>
            <person name="Li B."/>
            <person name="Borm T.J.A."/>
            <person name="Ohyanagi H."/>
            <person name="Mineta K."/>
            <person name="Michell C.T."/>
            <person name="Saber N."/>
            <person name="Kharbatia N.M."/>
            <person name="Rupper R.R."/>
            <person name="Sharp A.R."/>
            <person name="Dally N."/>
            <person name="Boughton B.A."/>
            <person name="Woo Y.H."/>
            <person name="Gao G."/>
            <person name="Schijlen E.G.W.M."/>
            <person name="Guo X."/>
            <person name="Momin A.A."/>
            <person name="Negrao S."/>
            <person name="Al-Babili S."/>
            <person name="Gehring C."/>
            <person name="Roessner U."/>
            <person name="Jung C."/>
            <person name="Murphy K."/>
            <person name="Arold S.T."/>
            <person name="Gojobori T."/>
            <person name="van der Linden C.G."/>
            <person name="van Loo E.N."/>
            <person name="Jellen E.N."/>
            <person name="Maughan P.J."/>
            <person name="Tester M."/>
        </authorList>
    </citation>
    <scope>NUCLEOTIDE SEQUENCE [LARGE SCALE GENOMIC DNA]</scope>
    <source>
        <strain evidence="3">cv. PI 614886</strain>
    </source>
</reference>
<dbReference type="InterPro" id="IPR003121">
    <property type="entry name" value="SWIB_MDM2_domain"/>
</dbReference>
<dbReference type="InterPro" id="IPR050905">
    <property type="entry name" value="Plant_NBS-LRR"/>
</dbReference>
<dbReference type="Gramene" id="AUR62029339-RA">
    <property type="protein sequence ID" value="AUR62029339-RA:cds"/>
    <property type="gene ID" value="AUR62029339"/>
</dbReference>
<dbReference type="EnsemblPlants" id="AUR62029339-RA">
    <property type="protein sequence ID" value="AUR62029339-RA:cds"/>
    <property type="gene ID" value="AUR62029339"/>
</dbReference>
<dbReference type="InterPro" id="IPR019835">
    <property type="entry name" value="SWIB_domain"/>
</dbReference>
<dbReference type="Pfam" id="PF00931">
    <property type="entry name" value="NB-ARC"/>
    <property type="match status" value="1"/>
</dbReference>
<dbReference type="PANTHER" id="PTHR33463:SF187">
    <property type="entry name" value="AND NB-ARC DOMAIN DISEASE RESISTANCE PROTEIN, PUTATIVE-RELATED"/>
    <property type="match status" value="1"/>
</dbReference>
<keyword evidence="4" id="KW-1185">Reference proteome</keyword>
<sequence length="504" mass="55332">MATLRAIGGKCRALMAAAKTSTAASVESSATKTTAAKKSKPVSAASATKGILKPVPVSPTLSQFIGSNEASRTEVVKKNPENKKEIICDEKLKVLFSGKDRVGFLEIAKLLSVHFVKAGAAMARELSTLLLAGTATGTIQPVTVWNGIKVGKKIIEFIGEVPEWINYNQNLENHLQLLKRKTEFLESREADVVIELKNIEHQSGRKRKEEVNHWLRRVKTKVTDVRKVDDDINTVSYLPRFLFRAWLGSCIGKEIDQVNDLVQQGSFTTGLLLDAPRDCGGPLVTSDLKGAVVVQKLDEIWGHLISPFTVRIGVQGPAGIGKTAVMAHIFNRLCSSCRVFYVNVPPDFSIYNLQACIAEELKVDHLPQTEGSEIRRAARLCQAFKSMKEFVLILDGLPKDFAPGDLGISLEGNKGKIIVTSQCLNVCKRMLCQETVVLESLSREDSENLFMEKLAADSPLSEDIRSVARDIIQKCSGIPSKIIDMAVQLRGADVNEWLDTSSDM</sequence>
<dbReference type="SUPFAM" id="SSF47592">
    <property type="entry name" value="SWIB/MDM2 domain"/>
    <property type="match status" value="1"/>
</dbReference>
<dbReference type="PANTHER" id="PTHR33463">
    <property type="entry name" value="NB-ARC DOMAIN-CONTAINING PROTEIN-RELATED"/>
    <property type="match status" value="1"/>
</dbReference>
<feature type="domain" description="SWIB" evidence="2">
    <location>
        <begin position="51"/>
        <end position="120"/>
    </location>
</feature>
<dbReference type="AlphaFoldDB" id="A0A803MH87"/>
<dbReference type="Gene3D" id="1.10.245.10">
    <property type="entry name" value="SWIB/MDM2 domain"/>
    <property type="match status" value="1"/>
</dbReference>
<dbReference type="Gene3D" id="3.40.50.300">
    <property type="entry name" value="P-loop containing nucleotide triphosphate hydrolases"/>
    <property type="match status" value="1"/>
</dbReference>
<dbReference type="InterPro" id="IPR036885">
    <property type="entry name" value="SWIB_MDM2_dom_sf"/>
</dbReference>
<reference evidence="3" key="2">
    <citation type="submission" date="2021-03" db="UniProtKB">
        <authorList>
            <consortium name="EnsemblPlants"/>
        </authorList>
    </citation>
    <scope>IDENTIFICATION</scope>
</reference>
<dbReference type="CDD" id="cd10567">
    <property type="entry name" value="SWIB-MDM2_like"/>
    <property type="match status" value="1"/>
</dbReference>
<dbReference type="Pfam" id="PF02201">
    <property type="entry name" value="SWIB"/>
    <property type="match status" value="1"/>
</dbReference>
<dbReference type="Proteomes" id="UP000596660">
    <property type="component" value="Unplaced"/>
</dbReference>
<dbReference type="SMART" id="SM00151">
    <property type="entry name" value="SWIB"/>
    <property type="match status" value="1"/>
</dbReference>
<evidence type="ECO:0000313" key="4">
    <source>
        <dbReference type="Proteomes" id="UP000596660"/>
    </source>
</evidence>
<dbReference type="InterPro" id="IPR027417">
    <property type="entry name" value="P-loop_NTPase"/>
</dbReference>
<dbReference type="GO" id="GO:0043531">
    <property type="term" value="F:ADP binding"/>
    <property type="evidence" value="ECO:0007669"/>
    <property type="project" value="InterPro"/>
</dbReference>
<evidence type="ECO:0000256" key="1">
    <source>
        <dbReference type="ARBA" id="ARBA00022821"/>
    </source>
</evidence>
<proteinExistence type="predicted"/>